<dbReference type="Proteomes" id="UP000242715">
    <property type="component" value="Unassembled WGS sequence"/>
</dbReference>
<dbReference type="PANTHER" id="PTHR11097:SF14">
    <property type="entry name" value="EXOSOME COMPLEX COMPONENT RRP45"/>
    <property type="match status" value="1"/>
</dbReference>
<evidence type="ECO:0000313" key="4">
    <source>
        <dbReference type="EMBL" id="GAU48627.1"/>
    </source>
</evidence>
<dbReference type="OrthoDB" id="10264038at2759"/>
<evidence type="ECO:0000256" key="2">
    <source>
        <dbReference type="ARBA" id="ARBA00022490"/>
    </source>
</evidence>
<dbReference type="Pfam" id="PF03725">
    <property type="entry name" value="RNase_PH_C"/>
    <property type="match status" value="1"/>
</dbReference>
<dbReference type="EMBL" id="DF974450">
    <property type="protein sequence ID" value="GAU48627.1"/>
    <property type="molecule type" value="Genomic_DNA"/>
</dbReference>
<comment type="similarity">
    <text evidence="1">Belongs to the RNase PH family.</text>
</comment>
<accession>A0A2Z6PQT9</accession>
<dbReference type="GO" id="GO:0071035">
    <property type="term" value="P:nuclear polyadenylation-dependent rRNA catabolic process"/>
    <property type="evidence" value="ECO:0007669"/>
    <property type="project" value="TreeGrafter"/>
</dbReference>
<dbReference type="GO" id="GO:0071028">
    <property type="term" value="P:nuclear mRNA surveillance"/>
    <property type="evidence" value="ECO:0007669"/>
    <property type="project" value="TreeGrafter"/>
</dbReference>
<evidence type="ECO:0000259" key="3">
    <source>
        <dbReference type="Pfam" id="PF03725"/>
    </source>
</evidence>
<feature type="domain" description="Exoribonuclease phosphorolytic" evidence="3">
    <location>
        <begin position="82"/>
        <end position="148"/>
    </location>
</feature>
<evidence type="ECO:0000256" key="1">
    <source>
        <dbReference type="ARBA" id="ARBA00006678"/>
    </source>
</evidence>
<keyword evidence="5" id="KW-1185">Reference proteome</keyword>
<dbReference type="InterPro" id="IPR015847">
    <property type="entry name" value="ExoRNase_PH_dom2"/>
</dbReference>
<dbReference type="InterPro" id="IPR027408">
    <property type="entry name" value="PNPase/RNase_PH_dom_sf"/>
</dbReference>
<protein>
    <recommendedName>
        <fullName evidence="3">Exoribonuclease phosphorolytic domain-containing protein</fullName>
    </recommendedName>
</protein>
<dbReference type="InterPro" id="IPR050590">
    <property type="entry name" value="Exosome_comp_Rrp42_subfam"/>
</dbReference>
<dbReference type="SUPFAM" id="SSF55666">
    <property type="entry name" value="Ribonuclease PH domain 2-like"/>
    <property type="match status" value="1"/>
</dbReference>
<dbReference type="GO" id="GO:0071038">
    <property type="term" value="P:TRAMP-dependent tRNA surveillance pathway"/>
    <property type="evidence" value="ECO:0007669"/>
    <property type="project" value="TreeGrafter"/>
</dbReference>
<sequence length="191" mass="21039">MHSLSPLPPNTIHVVITNLIDNANYYYALIINRNLVDAANIAALASLLTFRRPECTLGGEDGQQVVVHPPEVREPLPLIIHHLPVAVTFGFFSNENLVVLNPTYHEEVVMTGRMTATLNANGDVCAIQKPGEQRIFQQIIMHCLKLAHVKAGDITAKIKDAVEKHNNERALQKIKRRSSSVSADVCGPLPD</sequence>
<reference evidence="5" key="1">
    <citation type="journal article" date="2017" name="Front. Plant Sci.">
        <title>Climate Clever Clovers: New Paradigm to Reduce the Environmental Footprint of Ruminants by Breeding Low Methanogenic Forages Utilizing Haplotype Variation.</title>
        <authorList>
            <person name="Kaur P."/>
            <person name="Appels R."/>
            <person name="Bayer P.E."/>
            <person name="Keeble-Gagnere G."/>
            <person name="Wang J."/>
            <person name="Hirakawa H."/>
            <person name="Shirasawa K."/>
            <person name="Vercoe P."/>
            <person name="Stefanova K."/>
            <person name="Durmic Z."/>
            <person name="Nichols P."/>
            <person name="Revell C."/>
            <person name="Isobe S.N."/>
            <person name="Edwards D."/>
            <person name="Erskine W."/>
        </authorList>
    </citation>
    <scope>NUCLEOTIDE SEQUENCE [LARGE SCALE GENOMIC DNA]</scope>
    <source>
        <strain evidence="5">cv. Daliak</strain>
    </source>
</reference>
<organism evidence="4 5">
    <name type="scientific">Trifolium subterraneum</name>
    <name type="common">Subterranean clover</name>
    <dbReference type="NCBI Taxonomy" id="3900"/>
    <lineage>
        <taxon>Eukaryota</taxon>
        <taxon>Viridiplantae</taxon>
        <taxon>Streptophyta</taxon>
        <taxon>Embryophyta</taxon>
        <taxon>Tracheophyta</taxon>
        <taxon>Spermatophyta</taxon>
        <taxon>Magnoliopsida</taxon>
        <taxon>eudicotyledons</taxon>
        <taxon>Gunneridae</taxon>
        <taxon>Pentapetalae</taxon>
        <taxon>rosids</taxon>
        <taxon>fabids</taxon>
        <taxon>Fabales</taxon>
        <taxon>Fabaceae</taxon>
        <taxon>Papilionoideae</taxon>
        <taxon>50 kb inversion clade</taxon>
        <taxon>NPAAA clade</taxon>
        <taxon>Hologalegina</taxon>
        <taxon>IRL clade</taxon>
        <taxon>Trifolieae</taxon>
        <taxon>Trifolium</taxon>
    </lineage>
</organism>
<dbReference type="AlphaFoldDB" id="A0A2Z6PQT9"/>
<dbReference type="GO" id="GO:0016075">
    <property type="term" value="P:rRNA catabolic process"/>
    <property type="evidence" value="ECO:0007669"/>
    <property type="project" value="TreeGrafter"/>
</dbReference>
<dbReference type="Gene3D" id="3.30.230.70">
    <property type="entry name" value="GHMP Kinase, N-terminal domain"/>
    <property type="match status" value="1"/>
</dbReference>
<dbReference type="GO" id="GO:0034473">
    <property type="term" value="P:U1 snRNA 3'-end processing"/>
    <property type="evidence" value="ECO:0007669"/>
    <property type="project" value="TreeGrafter"/>
</dbReference>
<proteinExistence type="inferred from homology"/>
<gene>
    <name evidence="4" type="ORF">TSUD_405860</name>
</gene>
<evidence type="ECO:0000313" key="5">
    <source>
        <dbReference type="Proteomes" id="UP000242715"/>
    </source>
</evidence>
<dbReference type="GO" id="GO:0000467">
    <property type="term" value="P:exonucleolytic trimming to generate mature 3'-end of 5.8S rRNA from tricistronic rRNA transcript (SSU-rRNA, 5.8S rRNA, LSU-rRNA)"/>
    <property type="evidence" value="ECO:0007669"/>
    <property type="project" value="TreeGrafter"/>
</dbReference>
<dbReference type="GO" id="GO:0034475">
    <property type="term" value="P:U4 snRNA 3'-end processing"/>
    <property type="evidence" value="ECO:0007669"/>
    <property type="project" value="TreeGrafter"/>
</dbReference>
<dbReference type="GO" id="GO:0000177">
    <property type="term" value="C:cytoplasmic exosome (RNase complex)"/>
    <property type="evidence" value="ECO:0007669"/>
    <property type="project" value="TreeGrafter"/>
</dbReference>
<keyword evidence="2" id="KW-0963">Cytoplasm</keyword>
<dbReference type="GO" id="GO:0000176">
    <property type="term" value="C:nuclear exosome (RNase complex)"/>
    <property type="evidence" value="ECO:0007669"/>
    <property type="project" value="TreeGrafter"/>
</dbReference>
<dbReference type="GO" id="GO:0034476">
    <property type="term" value="P:U5 snRNA 3'-end processing"/>
    <property type="evidence" value="ECO:0007669"/>
    <property type="project" value="TreeGrafter"/>
</dbReference>
<dbReference type="PANTHER" id="PTHR11097">
    <property type="entry name" value="EXOSOME COMPLEX EXONUCLEASE RIBOSOMAL RNA PROCESSING PROTEIN"/>
    <property type="match status" value="1"/>
</dbReference>
<dbReference type="InterPro" id="IPR036345">
    <property type="entry name" value="ExoRNase_PH_dom2_sf"/>
</dbReference>
<name>A0A2Z6PQT9_TRISU</name>
<dbReference type="GO" id="GO:0035925">
    <property type="term" value="F:mRNA 3'-UTR AU-rich region binding"/>
    <property type="evidence" value="ECO:0007669"/>
    <property type="project" value="TreeGrafter"/>
</dbReference>